<dbReference type="EMBL" id="RIAR02000001">
    <property type="protein sequence ID" value="NSL90121.1"/>
    <property type="molecule type" value="Genomic_DNA"/>
</dbReference>
<name>A0A9Q5D5R1_9BACT</name>
<proteinExistence type="predicted"/>
<dbReference type="InterPro" id="IPR010905">
    <property type="entry name" value="Glyco_hydro_88"/>
</dbReference>
<comment type="caution">
    <text evidence="2">The sequence shown here is derived from an EMBL/GenBank/DDBJ whole genome shotgun (WGS) entry which is preliminary data.</text>
</comment>
<keyword evidence="3" id="KW-1185">Reference proteome</keyword>
<dbReference type="SUPFAM" id="SSF48208">
    <property type="entry name" value="Six-hairpin glycosidases"/>
    <property type="match status" value="1"/>
</dbReference>
<dbReference type="InterPro" id="IPR012341">
    <property type="entry name" value="6hp_glycosidase-like_sf"/>
</dbReference>
<dbReference type="PANTHER" id="PTHR33886:SF8">
    <property type="entry name" value="UNSATURATED RHAMNOGALACTURONAN HYDROLASE (EUROFUNG)"/>
    <property type="match status" value="1"/>
</dbReference>
<dbReference type="Proteomes" id="UP000281028">
    <property type="component" value="Unassembled WGS sequence"/>
</dbReference>
<protein>
    <recommendedName>
        <fullName evidence="4">Glycosyl hydrolase family 88</fullName>
    </recommendedName>
</protein>
<dbReference type="OrthoDB" id="258246at2"/>
<dbReference type="InterPro" id="IPR008928">
    <property type="entry name" value="6-hairpin_glycosidase_sf"/>
</dbReference>
<dbReference type="InterPro" id="IPR052043">
    <property type="entry name" value="PolySaccharide_Degr_Enz"/>
</dbReference>
<accession>A0A9Q5D5R1</accession>
<dbReference type="PANTHER" id="PTHR33886">
    <property type="entry name" value="UNSATURATED RHAMNOGALACTURONAN HYDROLASE (EUROFUNG)"/>
    <property type="match status" value="1"/>
</dbReference>
<gene>
    <name evidence="2" type="ORF">ECE50_025020</name>
</gene>
<evidence type="ECO:0000256" key="1">
    <source>
        <dbReference type="ARBA" id="ARBA00022801"/>
    </source>
</evidence>
<dbReference type="GO" id="GO:0016787">
    <property type="term" value="F:hydrolase activity"/>
    <property type="evidence" value="ECO:0007669"/>
    <property type="project" value="UniProtKB-KW"/>
</dbReference>
<dbReference type="Gene3D" id="1.50.10.10">
    <property type="match status" value="1"/>
</dbReference>
<dbReference type="Pfam" id="PF07470">
    <property type="entry name" value="Glyco_hydro_88"/>
    <property type="match status" value="1"/>
</dbReference>
<evidence type="ECO:0008006" key="4">
    <source>
        <dbReference type="Google" id="ProtNLM"/>
    </source>
</evidence>
<reference evidence="2" key="1">
    <citation type="submission" date="2020-05" db="EMBL/GenBank/DDBJ databases">
        <title>Chitinophaga laudate sp. nov., isolated from a tropical peat swamp.</title>
        <authorList>
            <person name="Goh C.B.S."/>
            <person name="Lee M.S."/>
            <person name="Parimannan S."/>
            <person name="Pasbakhsh P."/>
            <person name="Yule C.M."/>
            <person name="Rajandas H."/>
            <person name="Loke S."/>
            <person name="Croft L."/>
            <person name="Tan J.B.L."/>
        </authorList>
    </citation>
    <scope>NUCLEOTIDE SEQUENCE</scope>
    <source>
        <strain evidence="2">Mgbs1</strain>
    </source>
</reference>
<keyword evidence="1" id="KW-0378">Hydrolase</keyword>
<evidence type="ECO:0000313" key="2">
    <source>
        <dbReference type="EMBL" id="NSL90121.1"/>
    </source>
</evidence>
<dbReference type="AlphaFoldDB" id="A0A9Q5D5R1"/>
<sequence length="369" mass="41730">MQLYIKYLLTFCLFYAIHCIVPETALAQLPEKQAILSVMRTVCDQELRAPHYADNWQRNRLNSWIPSSFYPGLIACYHATGDKKYLNAAVAWSAQNEWKPASRFRHADDLLCTQTYFDLYAILQQPEMLAPAKARLDSIMAADTISGRDDWHWCDALYMAPPAWIRLSAITGDKKYSRFMYRQYQDAVSFLQDKKDTLFFRDKNFFEKKAGNGQPIYWSRGNGWVISGIARMIDYLPAKGTATSTFKSLFRSLAAKITPLQLQDGLWPMSLLAPEDFPQQETSGSAMFCYALLKGINSGWLPEKEYLPAALRAWQALVQTVNTQGILEHVQPGGAAPYAFPPEASQAYAVGAFLLAGNELQILTARKKS</sequence>
<organism evidence="2 3">
    <name type="scientific">Chitinophaga solisilvae</name>
    <dbReference type="NCBI Taxonomy" id="1233460"/>
    <lineage>
        <taxon>Bacteria</taxon>
        <taxon>Pseudomonadati</taxon>
        <taxon>Bacteroidota</taxon>
        <taxon>Chitinophagia</taxon>
        <taxon>Chitinophagales</taxon>
        <taxon>Chitinophagaceae</taxon>
        <taxon>Chitinophaga</taxon>
    </lineage>
</organism>
<dbReference type="GO" id="GO:0005975">
    <property type="term" value="P:carbohydrate metabolic process"/>
    <property type="evidence" value="ECO:0007669"/>
    <property type="project" value="InterPro"/>
</dbReference>
<evidence type="ECO:0000313" key="3">
    <source>
        <dbReference type="Proteomes" id="UP000281028"/>
    </source>
</evidence>